<feature type="compositionally biased region" description="Basic and acidic residues" evidence="1">
    <location>
        <begin position="49"/>
        <end position="62"/>
    </location>
</feature>
<evidence type="ECO:0000256" key="1">
    <source>
        <dbReference type="SAM" id="MobiDB-lite"/>
    </source>
</evidence>
<dbReference type="EMBL" id="JABVXQ010000008">
    <property type="protein sequence ID" value="KAF6094862.1"/>
    <property type="molecule type" value="Genomic_DNA"/>
</dbReference>
<dbReference type="Proteomes" id="UP000664940">
    <property type="component" value="Unassembled WGS sequence"/>
</dbReference>
<dbReference type="AlphaFoldDB" id="A0A833ZLU5"/>
<evidence type="ECO:0000313" key="3">
    <source>
        <dbReference type="Proteomes" id="UP000664940"/>
    </source>
</evidence>
<proteinExistence type="predicted"/>
<comment type="caution">
    <text evidence="2">The sequence shown here is derived from an EMBL/GenBank/DDBJ whole genome shotgun (WGS) entry which is preliminary data.</text>
</comment>
<name>A0A833ZLU5_9CHIR</name>
<evidence type="ECO:0000313" key="2">
    <source>
        <dbReference type="EMBL" id="KAF6094862.1"/>
    </source>
</evidence>
<feature type="region of interest" description="Disordered" evidence="1">
    <location>
        <begin position="26"/>
        <end position="99"/>
    </location>
</feature>
<reference evidence="2 3" key="1">
    <citation type="journal article" date="2020" name="Nature">
        <title>Six reference-quality genomes reveal evolution of bat adaptations.</title>
        <authorList>
            <person name="Jebb D."/>
            <person name="Huang Z."/>
            <person name="Pippel M."/>
            <person name="Hughes G.M."/>
            <person name="Lavrichenko K."/>
            <person name="Devanna P."/>
            <person name="Winkler S."/>
            <person name="Jermiin L.S."/>
            <person name="Skirmuntt E.C."/>
            <person name="Katzourakis A."/>
            <person name="Burkitt-Gray L."/>
            <person name="Ray D.A."/>
            <person name="Sullivan K.A.M."/>
            <person name="Roscito J.G."/>
            <person name="Kirilenko B.M."/>
            <person name="Davalos L.M."/>
            <person name="Corthals A.P."/>
            <person name="Power M.L."/>
            <person name="Jones G."/>
            <person name="Ransome R.D."/>
            <person name="Dechmann D.K.N."/>
            <person name="Locatelli A.G."/>
            <person name="Puechmaille S.J."/>
            <person name="Fedrigo O."/>
            <person name="Jarvis E.D."/>
            <person name="Hiller M."/>
            <person name="Vernes S.C."/>
            <person name="Myers E.W."/>
            <person name="Teeling E.C."/>
        </authorList>
    </citation>
    <scope>NUCLEOTIDE SEQUENCE [LARGE SCALE GENOMIC DNA]</scope>
    <source>
        <strain evidence="2">Bat1K_MPI-CBG_1</strain>
    </source>
</reference>
<protein>
    <submittedName>
        <fullName evidence="2">Uncharacterized protein</fullName>
    </submittedName>
</protein>
<gene>
    <name evidence="2" type="ORF">HJG60_011938</name>
</gene>
<feature type="compositionally biased region" description="Basic and acidic residues" evidence="1">
    <location>
        <begin position="73"/>
        <end position="83"/>
    </location>
</feature>
<accession>A0A833ZLU5</accession>
<organism evidence="2 3">
    <name type="scientific">Phyllostomus discolor</name>
    <name type="common">pale spear-nosed bat</name>
    <dbReference type="NCBI Taxonomy" id="89673"/>
    <lineage>
        <taxon>Eukaryota</taxon>
        <taxon>Metazoa</taxon>
        <taxon>Chordata</taxon>
        <taxon>Craniata</taxon>
        <taxon>Vertebrata</taxon>
        <taxon>Euteleostomi</taxon>
        <taxon>Mammalia</taxon>
        <taxon>Eutheria</taxon>
        <taxon>Laurasiatheria</taxon>
        <taxon>Chiroptera</taxon>
        <taxon>Yangochiroptera</taxon>
        <taxon>Phyllostomidae</taxon>
        <taxon>Phyllostominae</taxon>
        <taxon>Phyllostomus</taxon>
    </lineage>
</organism>
<sequence length="121" mass="13892">MRCPCSLSHTDTHTFLEEKHLNKEEECMTRQKFPTRSPRARLQRATSRTSRETVQGHEEAGGWRRLTSCVSTEKTDGRSEIRGQVRLGQSPEESPRESRTKMWLHFNSLDGVCEGIPVAFC</sequence>